<dbReference type="GO" id="GO:0003951">
    <property type="term" value="F:NAD+ kinase activity"/>
    <property type="evidence" value="ECO:0007669"/>
    <property type="project" value="UniProtKB-EC"/>
</dbReference>
<organism evidence="1 2">
    <name type="scientific">Kibdelosporangium lantanae</name>
    <dbReference type="NCBI Taxonomy" id="1497396"/>
    <lineage>
        <taxon>Bacteria</taxon>
        <taxon>Bacillati</taxon>
        <taxon>Actinomycetota</taxon>
        <taxon>Actinomycetes</taxon>
        <taxon>Pseudonocardiales</taxon>
        <taxon>Pseudonocardiaceae</taxon>
        <taxon>Kibdelosporangium</taxon>
    </lineage>
</organism>
<dbReference type="Gene3D" id="3.40.50.10330">
    <property type="entry name" value="Probable inorganic polyphosphate/atp-NAD kinase, domain 1"/>
    <property type="match status" value="1"/>
</dbReference>
<gene>
    <name evidence="1" type="primary">ppnK</name>
    <name evidence="1" type="ORF">ACFQ1S_33560</name>
</gene>
<dbReference type="SUPFAM" id="SSF111331">
    <property type="entry name" value="NAD kinase/diacylglycerol kinase-like"/>
    <property type="match status" value="1"/>
</dbReference>
<comment type="caution">
    <text evidence="1">The sequence shown here is derived from an EMBL/GenBank/DDBJ whole genome shotgun (WGS) entry which is preliminary data.</text>
</comment>
<sequence length="58" mass="6531">HPAVLFCDGQRTFVLPPGARVEITAGSEPVRLVRLWDGPFTDRLVKKFGLPVQGWRSR</sequence>
<dbReference type="Gene3D" id="2.60.200.30">
    <property type="entry name" value="Probable inorganic polyphosphate/atp-NAD kinase, domain 2"/>
    <property type="match status" value="1"/>
</dbReference>
<dbReference type="InterPro" id="IPR016064">
    <property type="entry name" value="NAD/diacylglycerol_kinase_sf"/>
</dbReference>
<proteinExistence type="predicted"/>
<keyword evidence="1" id="KW-0418">Kinase</keyword>
<keyword evidence="2" id="KW-1185">Reference proteome</keyword>
<evidence type="ECO:0000313" key="1">
    <source>
        <dbReference type="EMBL" id="MFD1050102.1"/>
    </source>
</evidence>
<protein>
    <submittedName>
        <fullName evidence="1">NAD(+) kinase</fullName>
        <ecNumber evidence="1">2.7.1.23</ecNumber>
    </submittedName>
</protein>
<name>A0ABW3MHC6_9PSEU</name>
<dbReference type="EC" id="2.7.1.23" evidence="1"/>
<dbReference type="EMBL" id="JBHTIS010002609">
    <property type="protein sequence ID" value="MFD1050102.1"/>
    <property type="molecule type" value="Genomic_DNA"/>
</dbReference>
<dbReference type="Proteomes" id="UP001597045">
    <property type="component" value="Unassembled WGS sequence"/>
</dbReference>
<keyword evidence="1" id="KW-0808">Transferase</keyword>
<dbReference type="InterPro" id="IPR017437">
    <property type="entry name" value="ATP-NAD_kinase_PpnK-typ_C"/>
</dbReference>
<feature type="non-terminal residue" evidence="1">
    <location>
        <position position="1"/>
    </location>
</feature>
<evidence type="ECO:0000313" key="2">
    <source>
        <dbReference type="Proteomes" id="UP001597045"/>
    </source>
</evidence>
<reference evidence="2" key="1">
    <citation type="journal article" date="2019" name="Int. J. Syst. Evol. Microbiol.">
        <title>The Global Catalogue of Microorganisms (GCM) 10K type strain sequencing project: providing services to taxonomists for standard genome sequencing and annotation.</title>
        <authorList>
            <consortium name="The Broad Institute Genomics Platform"/>
            <consortium name="The Broad Institute Genome Sequencing Center for Infectious Disease"/>
            <person name="Wu L."/>
            <person name="Ma J."/>
        </authorList>
    </citation>
    <scope>NUCLEOTIDE SEQUENCE [LARGE SCALE GENOMIC DNA]</scope>
    <source>
        <strain evidence="2">JCM 31486</strain>
    </source>
</reference>
<dbReference type="InterPro" id="IPR017438">
    <property type="entry name" value="ATP-NAD_kinase_N"/>
</dbReference>
<accession>A0ABW3MHC6</accession>